<reference evidence="1" key="3">
    <citation type="submission" date="2022-06" db="UniProtKB">
        <authorList>
            <consortium name="EnsemblPlants"/>
        </authorList>
    </citation>
    <scope>IDENTIFICATION</scope>
</reference>
<dbReference type="Gramene" id="TuG1812G0300002847.01.T01">
    <property type="protein sequence ID" value="TuG1812G0300002847.01.T01.cds377211"/>
    <property type="gene ID" value="TuG1812G0300002847.01"/>
</dbReference>
<dbReference type="Proteomes" id="UP000015106">
    <property type="component" value="Chromosome 3"/>
</dbReference>
<accession>A0A8R7TWL7</accession>
<dbReference type="PANTHER" id="PTHR33085">
    <property type="entry name" value="OS12G0113100 PROTEIN-RELATED"/>
    <property type="match status" value="1"/>
</dbReference>
<name>A0A8R7TWL7_TRIUA</name>
<sequence length="195" mass="22245">MPAPFTKAEKIKSYALHPDGHTIFVSSYTSEVIAGTFSFDTKNCEWRRHGDWMLPFELEGYFDAELDAWVGLHLDGYICSCQVPSLSSSSSTLQQPKWKIAKDHKMWNPWYQLARGRGPTLTYMVNSRFFLVDCLAADGLEFQDAFGDSCGCVLNMTTFRLSYDREGNLKIKDRNTTSCRVSKQLSTFSPVAFWM</sequence>
<reference evidence="2" key="1">
    <citation type="journal article" date="2013" name="Nature">
        <title>Draft genome of the wheat A-genome progenitor Triticum urartu.</title>
        <authorList>
            <person name="Ling H.Q."/>
            <person name="Zhao S."/>
            <person name="Liu D."/>
            <person name="Wang J."/>
            <person name="Sun H."/>
            <person name="Zhang C."/>
            <person name="Fan H."/>
            <person name="Li D."/>
            <person name="Dong L."/>
            <person name="Tao Y."/>
            <person name="Gao C."/>
            <person name="Wu H."/>
            <person name="Li Y."/>
            <person name="Cui Y."/>
            <person name="Guo X."/>
            <person name="Zheng S."/>
            <person name="Wang B."/>
            <person name="Yu K."/>
            <person name="Liang Q."/>
            <person name="Yang W."/>
            <person name="Lou X."/>
            <person name="Chen J."/>
            <person name="Feng M."/>
            <person name="Jian J."/>
            <person name="Zhang X."/>
            <person name="Luo G."/>
            <person name="Jiang Y."/>
            <person name="Liu J."/>
            <person name="Wang Z."/>
            <person name="Sha Y."/>
            <person name="Zhang B."/>
            <person name="Wu H."/>
            <person name="Tang D."/>
            <person name="Shen Q."/>
            <person name="Xue P."/>
            <person name="Zou S."/>
            <person name="Wang X."/>
            <person name="Liu X."/>
            <person name="Wang F."/>
            <person name="Yang Y."/>
            <person name="An X."/>
            <person name="Dong Z."/>
            <person name="Zhang K."/>
            <person name="Zhang X."/>
            <person name="Luo M.C."/>
            <person name="Dvorak J."/>
            <person name="Tong Y."/>
            <person name="Wang J."/>
            <person name="Yang H."/>
            <person name="Li Z."/>
            <person name="Wang D."/>
            <person name="Zhang A."/>
            <person name="Wang J."/>
        </authorList>
    </citation>
    <scope>NUCLEOTIDE SEQUENCE</scope>
    <source>
        <strain evidence="2">cv. G1812</strain>
    </source>
</reference>
<proteinExistence type="predicted"/>
<evidence type="ECO:0000313" key="2">
    <source>
        <dbReference type="Proteomes" id="UP000015106"/>
    </source>
</evidence>
<dbReference type="PANTHER" id="PTHR33085:SF104">
    <property type="entry name" value="DUF1618 DOMAIN-CONTAINING PROTEIN"/>
    <property type="match status" value="1"/>
</dbReference>
<dbReference type="Pfam" id="PF07893">
    <property type="entry name" value="DUF1668"/>
    <property type="match status" value="1"/>
</dbReference>
<reference evidence="1" key="2">
    <citation type="submission" date="2018-03" db="EMBL/GenBank/DDBJ databases">
        <title>The Triticum urartu genome reveals the dynamic nature of wheat genome evolution.</title>
        <authorList>
            <person name="Ling H."/>
            <person name="Ma B."/>
            <person name="Shi X."/>
            <person name="Liu H."/>
            <person name="Dong L."/>
            <person name="Sun H."/>
            <person name="Cao Y."/>
            <person name="Gao Q."/>
            <person name="Zheng S."/>
            <person name="Li Y."/>
            <person name="Yu Y."/>
            <person name="Du H."/>
            <person name="Qi M."/>
            <person name="Li Y."/>
            <person name="Yu H."/>
            <person name="Cui Y."/>
            <person name="Wang N."/>
            <person name="Chen C."/>
            <person name="Wu H."/>
            <person name="Zhao Y."/>
            <person name="Zhang J."/>
            <person name="Li Y."/>
            <person name="Zhou W."/>
            <person name="Zhang B."/>
            <person name="Hu W."/>
            <person name="Eijk M."/>
            <person name="Tang J."/>
            <person name="Witsenboer H."/>
            <person name="Zhao S."/>
            <person name="Li Z."/>
            <person name="Zhang A."/>
            <person name="Wang D."/>
            <person name="Liang C."/>
        </authorList>
    </citation>
    <scope>NUCLEOTIDE SEQUENCE [LARGE SCALE GENOMIC DNA]</scope>
    <source>
        <strain evidence="1">cv. G1812</strain>
    </source>
</reference>
<keyword evidence="2" id="KW-1185">Reference proteome</keyword>
<dbReference type="InterPro" id="IPR012871">
    <property type="entry name" value="DUF1668_ORYSA"/>
</dbReference>
<protein>
    <submittedName>
        <fullName evidence="1">Uncharacterized protein</fullName>
    </submittedName>
</protein>
<organism evidence="1 2">
    <name type="scientific">Triticum urartu</name>
    <name type="common">Red wild einkorn</name>
    <name type="synonym">Crithodium urartu</name>
    <dbReference type="NCBI Taxonomy" id="4572"/>
    <lineage>
        <taxon>Eukaryota</taxon>
        <taxon>Viridiplantae</taxon>
        <taxon>Streptophyta</taxon>
        <taxon>Embryophyta</taxon>
        <taxon>Tracheophyta</taxon>
        <taxon>Spermatophyta</taxon>
        <taxon>Magnoliopsida</taxon>
        <taxon>Liliopsida</taxon>
        <taxon>Poales</taxon>
        <taxon>Poaceae</taxon>
        <taxon>BOP clade</taxon>
        <taxon>Pooideae</taxon>
        <taxon>Triticodae</taxon>
        <taxon>Triticeae</taxon>
        <taxon>Triticinae</taxon>
        <taxon>Triticum</taxon>
    </lineage>
</organism>
<evidence type="ECO:0000313" key="1">
    <source>
        <dbReference type="EnsemblPlants" id="TuG1812G0300002847.01.T01.cds377211"/>
    </source>
</evidence>
<dbReference type="AlphaFoldDB" id="A0A8R7TWL7"/>
<dbReference type="EnsemblPlants" id="TuG1812G0300002847.01.T01">
    <property type="protein sequence ID" value="TuG1812G0300002847.01.T01.cds377211"/>
    <property type="gene ID" value="TuG1812G0300002847.01"/>
</dbReference>